<dbReference type="GO" id="GO:0032259">
    <property type="term" value="P:methylation"/>
    <property type="evidence" value="ECO:0007669"/>
    <property type="project" value="UniProtKB-KW"/>
</dbReference>
<gene>
    <name evidence="6" type="ORF">MVES_003460</name>
</gene>
<dbReference type="AlphaFoldDB" id="A0A2N1J7X0"/>
<proteinExistence type="inferred from homology"/>
<evidence type="ECO:0000256" key="3">
    <source>
        <dbReference type="ARBA" id="ARBA00022603"/>
    </source>
</evidence>
<dbReference type="STRING" id="2020962.A0A2N1J7X0"/>
<dbReference type="OrthoDB" id="978at2759"/>
<dbReference type="EMBL" id="KZ454994">
    <property type="protein sequence ID" value="PKI82655.1"/>
    <property type="molecule type" value="Genomic_DNA"/>
</dbReference>
<dbReference type="GO" id="GO:0030735">
    <property type="term" value="F:carnosine N-methyltransferase activity"/>
    <property type="evidence" value="ECO:0007669"/>
    <property type="project" value="UniProtKB-EC"/>
</dbReference>
<evidence type="ECO:0000256" key="4">
    <source>
        <dbReference type="ARBA" id="ARBA00022679"/>
    </source>
</evidence>
<evidence type="ECO:0000256" key="5">
    <source>
        <dbReference type="ARBA" id="ARBA00022691"/>
    </source>
</evidence>
<dbReference type="Proteomes" id="UP000232875">
    <property type="component" value="Unassembled WGS sequence"/>
</dbReference>
<comment type="similarity">
    <text evidence="1">Belongs to the carnosine N-methyltransferase family.</text>
</comment>
<evidence type="ECO:0000256" key="1">
    <source>
        <dbReference type="ARBA" id="ARBA00010086"/>
    </source>
</evidence>
<dbReference type="InterPro" id="IPR029063">
    <property type="entry name" value="SAM-dependent_MTases_sf"/>
</dbReference>
<accession>A0A2N1J7X0</accession>
<keyword evidence="4" id="KW-0808">Transferase</keyword>
<dbReference type="PANTHER" id="PTHR12303">
    <property type="entry name" value="CARNOSINE N-METHYLTRANSFERASE"/>
    <property type="match status" value="1"/>
</dbReference>
<sequence length="357" mass="40272">MDVDPSLEMDEERAHFGKVLAGWDAYLQYELELNNDRRKALYSLPRAHQKLLGALQCTLPMPVLPTRTAPGHGGVRERIAEIDDRIRRNAHVLSQIAEFCRDFLGERVEVQETGTTKHVADADADRVRTVIRQLARDWSAQGKQERDAAYTPIVEALCARFPAVRKKVRLLVPGAGLARLAFDLAMLGFSVQANEFSYFMLIPSHFILNNSTRVHEHVVYPFVHSVSNWRSATEMLAPVEIPDVLPSTLPEDAEFSMAAGSFVEVYAKEKECAAWDAVATCYFMDTAKNVLRYMEVINHTLRLGGYWVNLGPLQWHFENDAAPSLELTLEELVPLFGMMGFELEERRTLLLGMPQGA</sequence>
<dbReference type="SUPFAM" id="SSF53335">
    <property type="entry name" value="S-adenosyl-L-methionine-dependent methyltransferases"/>
    <property type="match status" value="1"/>
</dbReference>
<evidence type="ECO:0000313" key="6">
    <source>
        <dbReference type="EMBL" id="PKI82655.1"/>
    </source>
</evidence>
<dbReference type="Pfam" id="PF07942">
    <property type="entry name" value="CARME"/>
    <property type="match status" value="1"/>
</dbReference>
<evidence type="ECO:0000256" key="2">
    <source>
        <dbReference type="ARBA" id="ARBA00012003"/>
    </source>
</evidence>
<keyword evidence="7" id="KW-1185">Reference proteome</keyword>
<evidence type="ECO:0000313" key="7">
    <source>
        <dbReference type="Proteomes" id="UP000232875"/>
    </source>
</evidence>
<dbReference type="PANTHER" id="PTHR12303:SF6">
    <property type="entry name" value="CARNOSINE N-METHYLTRANSFERASE"/>
    <property type="match status" value="1"/>
</dbReference>
<protein>
    <recommendedName>
        <fullName evidence="2">carnosine N-methyltransferase</fullName>
        <ecNumber evidence="2">2.1.1.22</ecNumber>
    </recommendedName>
</protein>
<dbReference type="InterPro" id="IPR012901">
    <property type="entry name" value="CARME"/>
</dbReference>
<dbReference type="SMART" id="SM01296">
    <property type="entry name" value="N2227"/>
    <property type="match status" value="1"/>
</dbReference>
<keyword evidence="5" id="KW-0949">S-adenosyl-L-methionine</keyword>
<keyword evidence="3" id="KW-0489">Methyltransferase</keyword>
<organism evidence="6 7">
    <name type="scientific">Malassezia vespertilionis</name>
    <dbReference type="NCBI Taxonomy" id="2020962"/>
    <lineage>
        <taxon>Eukaryota</taxon>
        <taxon>Fungi</taxon>
        <taxon>Dikarya</taxon>
        <taxon>Basidiomycota</taxon>
        <taxon>Ustilaginomycotina</taxon>
        <taxon>Malasseziomycetes</taxon>
        <taxon>Malasseziales</taxon>
        <taxon>Malasseziaceae</taxon>
        <taxon>Malassezia</taxon>
    </lineage>
</organism>
<dbReference type="EC" id="2.1.1.22" evidence="2"/>
<name>A0A2N1J7X0_9BASI</name>
<reference evidence="6 7" key="1">
    <citation type="submission" date="2017-10" db="EMBL/GenBank/DDBJ databases">
        <title>A novel species of cold-tolerant Malassezia isolated from bats.</title>
        <authorList>
            <person name="Lorch J.M."/>
            <person name="Palmer J.M."/>
            <person name="Vanderwolf K.J."/>
            <person name="Schmidt K.Z."/>
            <person name="Verant M.L."/>
            <person name="Weller T.J."/>
            <person name="Blehert D.S."/>
        </authorList>
    </citation>
    <scope>NUCLEOTIDE SEQUENCE [LARGE SCALE GENOMIC DNA]</scope>
    <source>
        <strain evidence="6 7">NWHC:44797-103</strain>
    </source>
</reference>